<name>K0B1Q9_GOTA9</name>
<dbReference type="SUPFAM" id="SSF160631">
    <property type="entry name" value="SMI1/KNR4-like"/>
    <property type="match status" value="1"/>
</dbReference>
<dbReference type="EMBL" id="CP003326">
    <property type="protein sequence ID" value="AFS79052.1"/>
    <property type="molecule type" value="Genomic_DNA"/>
</dbReference>
<accession>K0B1Q9</accession>
<dbReference type="Gene3D" id="3.40.1580.10">
    <property type="entry name" value="SMI1/KNR4-like"/>
    <property type="match status" value="1"/>
</dbReference>
<dbReference type="Pfam" id="PF09346">
    <property type="entry name" value="SMI1_KNR4"/>
    <property type="match status" value="1"/>
</dbReference>
<feature type="domain" description="Knr4/Smi1-like" evidence="1">
    <location>
        <begin position="79"/>
        <end position="177"/>
    </location>
</feature>
<dbReference type="eggNOG" id="ENOG5032R3M">
    <property type="taxonomic scope" value="Bacteria"/>
</dbReference>
<dbReference type="InterPro" id="IPR018958">
    <property type="entry name" value="Knr4/Smi1-like_dom"/>
</dbReference>
<evidence type="ECO:0000313" key="3">
    <source>
        <dbReference type="Proteomes" id="UP000006094"/>
    </source>
</evidence>
<dbReference type="Proteomes" id="UP000006094">
    <property type="component" value="Chromosome"/>
</dbReference>
<keyword evidence="3" id="KW-1185">Reference proteome</keyword>
<protein>
    <recommendedName>
        <fullName evidence="1">Knr4/Smi1-like domain-containing protein</fullName>
    </recommendedName>
</protein>
<evidence type="ECO:0000259" key="1">
    <source>
        <dbReference type="Pfam" id="PF09346"/>
    </source>
</evidence>
<evidence type="ECO:0000313" key="2">
    <source>
        <dbReference type="EMBL" id="AFS79052.1"/>
    </source>
</evidence>
<dbReference type="KEGG" id="cad:Curi_c20480"/>
<dbReference type="InterPro" id="IPR037883">
    <property type="entry name" value="Knr4/Smi1-like_sf"/>
</dbReference>
<proteinExistence type="predicted"/>
<reference evidence="2 3" key="1">
    <citation type="journal article" date="2012" name="PLoS ONE">
        <title>The purine-utilizing bacterium Clostridium acidurici 9a: a genome-guided metabolic reconsideration.</title>
        <authorList>
            <person name="Hartwich K."/>
            <person name="Poehlein A."/>
            <person name="Daniel R."/>
        </authorList>
    </citation>
    <scope>NUCLEOTIDE SEQUENCE [LARGE SCALE GENOMIC DNA]</scope>
    <source>
        <strain evidence="3">ATCC 7906 / DSM 604 / BCRC 14475 / CIP 104303 / KCTC 5404 / NCIMB 10678 / 9a</strain>
    </source>
</reference>
<dbReference type="AlphaFoldDB" id="K0B1Q9"/>
<dbReference type="STRING" id="1128398.Curi_c20480"/>
<sequence>MTLKEKKMNWQNVFEKEYFKNQGASKEEIEKFKKTWNSELTKIEIIDINSRQKNPFHKSDKNYELYKPFNLLQWKIPKNTLPDSYIEFLKYSNGGEFQNGDRYFQIFSTSDFRQMNIEYEFPEYMEGSISFAMDGSGNHLVFNMRKKRNNGEYPILSIHSGSLGYDDCKLIGSSFIEVCTGKTSIY</sequence>
<organism evidence="2 3">
    <name type="scientific">Gottschalkia acidurici (strain ATCC 7906 / DSM 604 / BCRC 14475 / CIP 104303 / KCTC 5404 / NCIMB 10678 / 9a)</name>
    <name type="common">Clostridium acidurici</name>
    <dbReference type="NCBI Taxonomy" id="1128398"/>
    <lineage>
        <taxon>Bacteria</taxon>
        <taxon>Bacillati</taxon>
        <taxon>Bacillota</taxon>
        <taxon>Tissierellia</taxon>
        <taxon>Tissierellales</taxon>
        <taxon>Gottschalkiaceae</taxon>
        <taxon>Gottschalkia</taxon>
    </lineage>
</organism>
<gene>
    <name evidence="2" type="ordered locus">Curi_c20480</name>
</gene>
<dbReference type="HOGENOM" id="CLU_1466839_0_0_9"/>